<evidence type="ECO:0000256" key="8">
    <source>
        <dbReference type="ARBA" id="ARBA00022485"/>
    </source>
</evidence>
<dbReference type="Pfam" id="PF01058">
    <property type="entry name" value="Oxidored_q6"/>
    <property type="match status" value="1"/>
</dbReference>
<keyword evidence="10 18" id="KW-0732">Signal</keyword>
<keyword evidence="15" id="KW-0003">3Fe-4S</keyword>
<evidence type="ECO:0000256" key="13">
    <source>
        <dbReference type="ARBA" id="ARBA00023014"/>
    </source>
</evidence>
<feature type="compositionally biased region" description="Polar residues" evidence="17">
    <location>
        <begin position="366"/>
        <end position="375"/>
    </location>
</feature>
<dbReference type="InterPro" id="IPR001821">
    <property type="entry name" value="NiFe_hydrogenase_ssu"/>
</dbReference>
<dbReference type="InterPro" id="IPR006137">
    <property type="entry name" value="NADH_UbQ_OxRdtase-like_20kDa"/>
</dbReference>
<evidence type="ECO:0000256" key="6">
    <source>
        <dbReference type="ARBA" id="ARBA00012082"/>
    </source>
</evidence>
<evidence type="ECO:0000256" key="9">
    <source>
        <dbReference type="ARBA" id="ARBA00022723"/>
    </source>
</evidence>
<comment type="cofactor">
    <cofactor evidence="1">
        <name>[3Fe-4S] cluster</name>
        <dbReference type="ChEBI" id="CHEBI:21137"/>
    </cofactor>
</comment>
<feature type="domain" description="NADH:ubiquinone oxidoreductase-like 20kDa subunit" evidence="19">
    <location>
        <begin position="61"/>
        <end position="208"/>
    </location>
</feature>
<keyword evidence="13" id="KW-0411">Iron-sulfur</keyword>
<dbReference type="RefSeq" id="WP_161716504.1">
    <property type="nucleotide sequence ID" value="NZ_JAAAPO010000001.1"/>
</dbReference>
<dbReference type="PANTHER" id="PTHR30013">
    <property type="entry name" value="NIFE / NIFESE HYDROGENASE SMALL SUBUNIT FAMILY MEMBER"/>
    <property type="match status" value="1"/>
</dbReference>
<evidence type="ECO:0000313" key="21">
    <source>
        <dbReference type="EMBL" id="NBC35223.1"/>
    </source>
</evidence>
<evidence type="ECO:0000256" key="16">
    <source>
        <dbReference type="ARBA" id="ARBA00048757"/>
    </source>
</evidence>
<evidence type="ECO:0000256" key="11">
    <source>
        <dbReference type="ARBA" id="ARBA00023002"/>
    </source>
</evidence>
<dbReference type="Proteomes" id="UP000753724">
    <property type="component" value="Unassembled WGS sequence"/>
</dbReference>
<dbReference type="InterPro" id="IPR006311">
    <property type="entry name" value="TAT_signal"/>
</dbReference>
<keyword evidence="7" id="KW-1003">Cell membrane</keyword>
<evidence type="ECO:0000256" key="3">
    <source>
        <dbReference type="ARBA" id="ARBA00004236"/>
    </source>
</evidence>
<evidence type="ECO:0000256" key="17">
    <source>
        <dbReference type="SAM" id="MobiDB-lite"/>
    </source>
</evidence>
<reference evidence="22" key="1">
    <citation type="submission" date="2020-01" db="EMBL/GenBank/DDBJ databases">
        <title>Sphingomonas sp. strain CSW-10.</title>
        <authorList>
            <person name="Chen W.-M."/>
        </authorList>
    </citation>
    <scope>NUCLEOTIDE SEQUENCE [LARGE SCALE GENOMIC DNA]</scope>
    <source>
        <strain evidence="22">FSY-8</strain>
    </source>
</reference>
<dbReference type="NCBIfam" id="TIGR00391">
    <property type="entry name" value="hydA"/>
    <property type="match status" value="1"/>
</dbReference>
<feature type="chain" id="PRO_5046167544" description="hydrogenase (acceptor)" evidence="18">
    <location>
        <begin position="39"/>
        <end position="375"/>
    </location>
</feature>
<keyword evidence="8" id="KW-0004">4Fe-4S</keyword>
<dbReference type="Gene3D" id="4.10.480.10">
    <property type="entry name" value="Cytochrome-c3 hydrogenase, C-terminal domain"/>
    <property type="match status" value="1"/>
</dbReference>
<dbReference type="InterPro" id="IPR037148">
    <property type="entry name" value="NiFe-Hase_small_C_sf"/>
</dbReference>
<evidence type="ECO:0000256" key="18">
    <source>
        <dbReference type="SAM" id="SignalP"/>
    </source>
</evidence>
<gene>
    <name evidence="21" type="ORF">GTZ99_01465</name>
</gene>
<organism evidence="21 22">
    <name type="scientific">Novosphingobium ovatum</name>
    <dbReference type="NCBI Taxonomy" id="1908523"/>
    <lineage>
        <taxon>Bacteria</taxon>
        <taxon>Pseudomonadati</taxon>
        <taxon>Pseudomonadota</taxon>
        <taxon>Alphaproteobacteria</taxon>
        <taxon>Sphingomonadales</taxon>
        <taxon>Sphingomonadaceae</taxon>
        <taxon>Novosphingobium</taxon>
    </lineage>
</organism>
<evidence type="ECO:0000256" key="10">
    <source>
        <dbReference type="ARBA" id="ARBA00022729"/>
    </source>
</evidence>
<sequence>MATETFYEVMRRQGITRRSFTKFCSLTAAALGLSPAHAQQIQKAMETKPRIPVLWLHGLECTCCSESFIRSAHPLAKDVILSMISLDYDDTIMAAAGHQAEAIIDETIAKYDGNFILACEGNPPLNQEGMSCIIAGKPYLQQLMKAAEHAKAIISWGSCASWGCVQAAHPNPTQATPIHKVPGLPSKPIIKVPGCPPIAEVMTAVIAYILTFDRFPELDLQGRPKMFYSQRIHDKCYRRPHFDAGQFVEAFDDEGARKGYCLYKVGCKGPTTYNACSTVRWNGGLSFPIQAGHPCIGCSEDGFWDKGSFYERLTDIHGFGIEANADQIGGTAAGIVGVAAAAHAAASAVKRARQKAGDPGEEGAAPTTNEFEGQD</sequence>
<evidence type="ECO:0000259" key="20">
    <source>
        <dbReference type="Pfam" id="PF14720"/>
    </source>
</evidence>
<evidence type="ECO:0000256" key="5">
    <source>
        <dbReference type="ARBA" id="ARBA00011771"/>
    </source>
</evidence>
<dbReference type="SUPFAM" id="SSF56770">
    <property type="entry name" value="HydA/Nqo6-like"/>
    <property type="match status" value="1"/>
</dbReference>
<dbReference type="InterPro" id="IPR037024">
    <property type="entry name" value="NiFe_Hase_small_N_sf"/>
</dbReference>
<dbReference type="EMBL" id="JAAAPO010000001">
    <property type="protein sequence ID" value="NBC35223.1"/>
    <property type="molecule type" value="Genomic_DNA"/>
</dbReference>
<evidence type="ECO:0000256" key="4">
    <source>
        <dbReference type="ARBA" id="ARBA00006605"/>
    </source>
</evidence>
<keyword evidence="12" id="KW-0408">Iron</keyword>
<evidence type="ECO:0000256" key="14">
    <source>
        <dbReference type="ARBA" id="ARBA00023136"/>
    </source>
</evidence>
<feature type="region of interest" description="Disordered" evidence="17">
    <location>
        <begin position="352"/>
        <end position="375"/>
    </location>
</feature>
<keyword evidence="22" id="KW-1185">Reference proteome</keyword>
<evidence type="ECO:0000256" key="7">
    <source>
        <dbReference type="ARBA" id="ARBA00022475"/>
    </source>
</evidence>
<comment type="subunit">
    <text evidence="5">Heterodimer of a large and a small subunit.</text>
</comment>
<evidence type="ECO:0000256" key="1">
    <source>
        <dbReference type="ARBA" id="ARBA00001927"/>
    </source>
</evidence>
<comment type="cofactor">
    <cofactor evidence="2">
        <name>[4Fe-4S] cluster</name>
        <dbReference type="ChEBI" id="CHEBI:49883"/>
    </cofactor>
</comment>
<dbReference type="EC" id="1.12.99.6" evidence="6"/>
<feature type="signal peptide" evidence="18">
    <location>
        <begin position="1"/>
        <end position="38"/>
    </location>
</feature>
<evidence type="ECO:0000259" key="19">
    <source>
        <dbReference type="Pfam" id="PF01058"/>
    </source>
</evidence>
<dbReference type="InterPro" id="IPR027394">
    <property type="entry name" value="Cytochrome-c3_hydrogenase_C"/>
</dbReference>
<evidence type="ECO:0000313" key="22">
    <source>
        <dbReference type="Proteomes" id="UP000753724"/>
    </source>
</evidence>
<dbReference type="InterPro" id="IPR019546">
    <property type="entry name" value="TAT_signal_bac_arc"/>
</dbReference>
<evidence type="ECO:0000256" key="12">
    <source>
        <dbReference type="ARBA" id="ARBA00023004"/>
    </source>
</evidence>
<comment type="catalytic activity">
    <reaction evidence="16">
        <text>H2 + A = AH2</text>
        <dbReference type="Rhea" id="RHEA:12116"/>
        <dbReference type="ChEBI" id="CHEBI:13193"/>
        <dbReference type="ChEBI" id="CHEBI:17499"/>
        <dbReference type="ChEBI" id="CHEBI:18276"/>
        <dbReference type="EC" id="1.12.99.6"/>
    </reaction>
</comment>
<dbReference type="PANTHER" id="PTHR30013:SF6">
    <property type="entry name" value="HYDROGENASE-1 SMALL CHAIN"/>
    <property type="match status" value="1"/>
</dbReference>
<comment type="similarity">
    <text evidence="4">Belongs to the [NiFe]/[NiFeSe] hydrogenase small subunit family.</text>
</comment>
<dbReference type="Pfam" id="PF14720">
    <property type="entry name" value="NiFe_hyd_SSU_C"/>
    <property type="match status" value="1"/>
</dbReference>
<evidence type="ECO:0000256" key="15">
    <source>
        <dbReference type="ARBA" id="ARBA00023291"/>
    </source>
</evidence>
<keyword evidence="14" id="KW-0472">Membrane</keyword>
<keyword evidence="9" id="KW-0479">Metal-binding</keyword>
<evidence type="ECO:0000256" key="2">
    <source>
        <dbReference type="ARBA" id="ARBA00001966"/>
    </source>
</evidence>
<comment type="caution">
    <text evidence="21">The sequence shown here is derived from an EMBL/GenBank/DDBJ whole genome shotgun (WGS) entry which is preliminary data.</text>
</comment>
<dbReference type="PIRSF" id="PIRSF000310">
    <property type="entry name" value="NiFe_hyd_ssu"/>
    <property type="match status" value="1"/>
</dbReference>
<proteinExistence type="inferred from homology"/>
<comment type="subcellular location">
    <subcellularLocation>
        <location evidence="3">Cell membrane</location>
    </subcellularLocation>
</comment>
<dbReference type="NCBIfam" id="TIGR01409">
    <property type="entry name" value="TAT_signal_seq"/>
    <property type="match status" value="1"/>
</dbReference>
<dbReference type="PROSITE" id="PS51318">
    <property type="entry name" value="TAT"/>
    <property type="match status" value="1"/>
</dbReference>
<name>A0ABW9X9L1_9SPHN</name>
<protein>
    <recommendedName>
        <fullName evidence="6">hydrogenase (acceptor)</fullName>
        <ecNumber evidence="6">1.12.99.6</ecNumber>
    </recommendedName>
</protein>
<keyword evidence="11" id="KW-0560">Oxidoreductase</keyword>
<dbReference type="PRINTS" id="PR00614">
    <property type="entry name" value="NIHGNASESMLL"/>
</dbReference>
<dbReference type="Gene3D" id="3.40.50.700">
    <property type="entry name" value="NADH:ubiquinone oxidoreductase-like, 20kDa subunit"/>
    <property type="match status" value="1"/>
</dbReference>
<accession>A0ABW9X9L1</accession>
<feature type="domain" description="Cytochrome-c3 hydrogenase C-terminal" evidence="20">
    <location>
        <begin position="228"/>
        <end position="309"/>
    </location>
</feature>